<dbReference type="AlphaFoldDB" id="A0A2G4SSL3"/>
<feature type="domain" description="E2F/DP family winged-helix DNA-binding" evidence="9">
    <location>
        <begin position="144"/>
        <end position="222"/>
    </location>
</feature>
<accession>A0A2G4SSL3</accession>
<dbReference type="STRING" id="1340429.A0A2G4SSL3"/>
<feature type="compositionally biased region" description="Polar residues" evidence="8">
    <location>
        <begin position="91"/>
        <end position="103"/>
    </location>
</feature>
<keyword evidence="3 7" id="KW-0805">Transcription regulation</keyword>
<dbReference type="Proteomes" id="UP000242254">
    <property type="component" value="Unassembled WGS sequence"/>
</dbReference>
<dbReference type="EMBL" id="KZ303851">
    <property type="protein sequence ID" value="PHZ11759.1"/>
    <property type="molecule type" value="Genomic_DNA"/>
</dbReference>
<sequence length="349" mass="40355">MYSSHNNPMLFSLPSPPISNHRSTTTTTMMMIDRLTRHDDNVELKPFLLTKSKHDEYYLPPIQHVYTPSSSPFDHSSESASEEDEDYTTPYRKNSIASLLNSPTPQPVQLKRGRPRQEKTTPVVMKRRRKEQQDCLLPNEFLPRATKGLRHFSKQVCDKVAEKGVTTYNEVADELAMDIQKSIGSKHSYDQKNIRRRVYDALNVLMAMNIITKDKKVIKWLGIPECYNSNKAPSRNEEQKELLKEIEKEELRQSELLHSLHLLRGVVNDKIAKHDHISNVILRNQQSPEKDESRKIALPFFIVRCPSVNAQDIQLSSDQHSAVISFMNDDNDHQHVIIEDTEVLRHLNI</sequence>
<dbReference type="InterPro" id="IPR038168">
    <property type="entry name" value="TF_DP_C_sf"/>
</dbReference>
<comment type="similarity">
    <text evidence="2 7">Belongs to the E2F/DP family.</text>
</comment>
<keyword evidence="11" id="KW-1185">Reference proteome</keyword>
<dbReference type="InterPro" id="IPR036390">
    <property type="entry name" value="WH_DNA-bd_sf"/>
</dbReference>
<evidence type="ECO:0000256" key="5">
    <source>
        <dbReference type="ARBA" id="ARBA00023163"/>
    </source>
</evidence>
<dbReference type="GO" id="GO:0005667">
    <property type="term" value="C:transcription regulator complex"/>
    <property type="evidence" value="ECO:0007669"/>
    <property type="project" value="InterPro"/>
</dbReference>
<comment type="subcellular location">
    <subcellularLocation>
        <location evidence="1 7">Nucleus</location>
    </subcellularLocation>
</comment>
<evidence type="ECO:0000256" key="2">
    <source>
        <dbReference type="ARBA" id="ARBA00010940"/>
    </source>
</evidence>
<name>A0A2G4SSL3_RHIZD</name>
<dbReference type="RefSeq" id="XP_023465467.1">
    <property type="nucleotide sequence ID" value="XM_023610042.1"/>
</dbReference>
<dbReference type="InterPro" id="IPR003316">
    <property type="entry name" value="E2F_WHTH_DNA-bd_dom"/>
</dbReference>
<dbReference type="GO" id="GO:0051726">
    <property type="term" value="P:regulation of cell cycle"/>
    <property type="evidence" value="ECO:0007669"/>
    <property type="project" value="InterPro"/>
</dbReference>
<evidence type="ECO:0000256" key="3">
    <source>
        <dbReference type="ARBA" id="ARBA00023015"/>
    </source>
</evidence>
<keyword evidence="5 7" id="KW-0804">Transcription</keyword>
<dbReference type="PANTHER" id="PTHR12548:SF9">
    <property type="entry name" value="TRANSCRIPTION FACTOR DP"/>
    <property type="match status" value="1"/>
</dbReference>
<dbReference type="Pfam" id="PF08781">
    <property type="entry name" value="DP"/>
    <property type="match status" value="1"/>
</dbReference>
<dbReference type="Gene3D" id="1.20.140.80">
    <property type="entry name" value="Transcription factor DP"/>
    <property type="match status" value="1"/>
</dbReference>
<dbReference type="GO" id="GO:0005634">
    <property type="term" value="C:nucleus"/>
    <property type="evidence" value="ECO:0007669"/>
    <property type="project" value="UniProtKB-SubCell"/>
</dbReference>
<gene>
    <name evidence="10" type="ORF">RHIMIDRAFT_244225</name>
</gene>
<evidence type="ECO:0000259" key="9">
    <source>
        <dbReference type="SMART" id="SM01372"/>
    </source>
</evidence>
<reference evidence="10 11" key="1">
    <citation type="journal article" date="2016" name="Proc. Natl. Acad. Sci. U.S.A.">
        <title>Lipid metabolic changes in an early divergent fungus govern the establishment of a mutualistic symbiosis with endobacteria.</title>
        <authorList>
            <person name="Lastovetsky O.A."/>
            <person name="Gaspar M.L."/>
            <person name="Mondo S.J."/>
            <person name="LaButti K.M."/>
            <person name="Sandor L."/>
            <person name="Grigoriev I.V."/>
            <person name="Henry S.A."/>
            <person name="Pawlowska T.E."/>
        </authorList>
    </citation>
    <scope>NUCLEOTIDE SEQUENCE [LARGE SCALE GENOMIC DNA]</scope>
    <source>
        <strain evidence="10 11">ATCC 52813</strain>
    </source>
</reference>
<evidence type="ECO:0000313" key="11">
    <source>
        <dbReference type="Proteomes" id="UP000242254"/>
    </source>
</evidence>
<feature type="region of interest" description="Disordered" evidence="8">
    <location>
        <begin position="68"/>
        <end position="130"/>
    </location>
</feature>
<dbReference type="InterPro" id="IPR036388">
    <property type="entry name" value="WH-like_DNA-bd_sf"/>
</dbReference>
<evidence type="ECO:0000256" key="8">
    <source>
        <dbReference type="SAM" id="MobiDB-lite"/>
    </source>
</evidence>
<organism evidence="10 11">
    <name type="scientific">Rhizopus microsporus ATCC 52813</name>
    <dbReference type="NCBI Taxonomy" id="1340429"/>
    <lineage>
        <taxon>Eukaryota</taxon>
        <taxon>Fungi</taxon>
        <taxon>Fungi incertae sedis</taxon>
        <taxon>Mucoromycota</taxon>
        <taxon>Mucoromycotina</taxon>
        <taxon>Mucoromycetes</taxon>
        <taxon>Mucorales</taxon>
        <taxon>Mucorineae</taxon>
        <taxon>Rhizopodaceae</taxon>
        <taxon>Rhizopus</taxon>
    </lineage>
</organism>
<evidence type="ECO:0000256" key="1">
    <source>
        <dbReference type="ARBA" id="ARBA00004123"/>
    </source>
</evidence>
<evidence type="ECO:0000256" key="7">
    <source>
        <dbReference type="RuleBase" id="RU003796"/>
    </source>
</evidence>
<dbReference type="InterPro" id="IPR014889">
    <property type="entry name" value="Transc_factor_DP_C"/>
</dbReference>
<dbReference type="Gene3D" id="1.10.10.10">
    <property type="entry name" value="Winged helix-like DNA-binding domain superfamily/Winged helix DNA-binding domain"/>
    <property type="match status" value="1"/>
</dbReference>
<dbReference type="PANTHER" id="PTHR12548">
    <property type="entry name" value="TRANSCRIPTION FACTOR DP"/>
    <property type="match status" value="1"/>
</dbReference>
<keyword evidence="4 7" id="KW-0238">DNA-binding</keyword>
<dbReference type="GO" id="GO:0000981">
    <property type="term" value="F:DNA-binding transcription factor activity, RNA polymerase II-specific"/>
    <property type="evidence" value="ECO:0007669"/>
    <property type="project" value="TreeGrafter"/>
</dbReference>
<keyword evidence="6 7" id="KW-0539">Nucleus</keyword>
<evidence type="ECO:0000256" key="6">
    <source>
        <dbReference type="ARBA" id="ARBA00023242"/>
    </source>
</evidence>
<dbReference type="GeneID" id="35441032"/>
<dbReference type="GO" id="GO:0000977">
    <property type="term" value="F:RNA polymerase II transcription regulatory region sequence-specific DNA binding"/>
    <property type="evidence" value="ECO:0007669"/>
    <property type="project" value="TreeGrafter"/>
</dbReference>
<evidence type="ECO:0000256" key="4">
    <source>
        <dbReference type="ARBA" id="ARBA00023125"/>
    </source>
</evidence>
<dbReference type="InterPro" id="IPR015648">
    <property type="entry name" value="Transcrpt_fac_DP"/>
</dbReference>
<proteinExistence type="inferred from homology"/>
<feature type="region of interest" description="Disordered" evidence="8">
    <location>
        <begin position="1"/>
        <end position="20"/>
    </location>
</feature>
<dbReference type="InterPro" id="IPR037241">
    <property type="entry name" value="E2F-DP_heterodim"/>
</dbReference>
<dbReference type="SUPFAM" id="SSF46785">
    <property type="entry name" value="Winged helix' DNA-binding domain"/>
    <property type="match status" value="1"/>
</dbReference>
<dbReference type="FunFam" id="1.10.10.10:FF:000047">
    <property type="entry name" value="Transcription factor"/>
    <property type="match status" value="1"/>
</dbReference>
<dbReference type="SMART" id="SM01372">
    <property type="entry name" value="E2F_TDP"/>
    <property type="match status" value="1"/>
</dbReference>
<dbReference type="Pfam" id="PF02319">
    <property type="entry name" value="WHD_E2F_TDP"/>
    <property type="match status" value="1"/>
</dbReference>
<dbReference type="SUPFAM" id="SSF144074">
    <property type="entry name" value="E2F-DP heterodimerization region"/>
    <property type="match status" value="1"/>
</dbReference>
<protein>
    <recommendedName>
        <fullName evidence="9">E2F/DP family winged-helix DNA-binding domain-containing protein</fullName>
    </recommendedName>
</protein>
<evidence type="ECO:0000313" key="10">
    <source>
        <dbReference type="EMBL" id="PHZ11759.1"/>
    </source>
</evidence>